<evidence type="ECO:0000256" key="6">
    <source>
        <dbReference type="ARBA" id="ARBA00023163"/>
    </source>
</evidence>
<dbReference type="GO" id="GO:0003714">
    <property type="term" value="F:transcription corepressor activity"/>
    <property type="evidence" value="ECO:0007669"/>
    <property type="project" value="TreeGrafter"/>
</dbReference>
<keyword evidence="9" id="KW-0175">Coiled coil</keyword>
<dbReference type="InterPro" id="IPR008468">
    <property type="entry name" value="DMAP1"/>
</dbReference>
<organism evidence="12 13">
    <name type="scientific">Geranomyces variabilis</name>
    <dbReference type="NCBI Taxonomy" id="109894"/>
    <lineage>
        <taxon>Eukaryota</taxon>
        <taxon>Fungi</taxon>
        <taxon>Fungi incertae sedis</taxon>
        <taxon>Chytridiomycota</taxon>
        <taxon>Chytridiomycota incertae sedis</taxon>
        <taxon>Chytridiomycetes</taxon>
        <taxon>Spizellomycetales</taxon>
        <taxon>Powellomycetaceae</taxon>
        <taxon>Geranomyces</taxon>
    </lineage>
</organism>
<evidence type="ECO:0000313" key="12">
    <source>
        <dbReference type="EMBL" id="KAJ3184983.1"/>
    </source>
</evidence>
<dbReference type="Pfam" id="PF05499">
    <property type="entry name" value="DMAP1"/>
    <property type="match status" value="1"/>
</dbReference>
<evidence type="ECO:0000256" key="1">
    <source>
        <dbReference type="ARBA" id="ARBA00004123"/>
    </source>
</evidence>
<reference evidence="12" key="1">
    <citation type="submission" date="2020-05" db="EMBL/GenBank/DDBJ databases">
        <title>Phylogenomic resolution of chytrid fungi.</title>
        <authorList>
            <person name="Stajich J.E."/>
            <person name="Amses K."/>
            <person name="Simmons R."/>
            <person name="Seto K."/>
            <person name="Myers J."/>
            <person name="Bonds A."/>
            <person name="Quandt C.A."/>
            <person name="Barry K."/>
            <person name="Liu P."/>
            <person name="Grigoriev I."/>
            <person name="Longcore J.E."/>
            <person name="James T.Y."/>
        </authorList>
    </citation>
    <scope>NUCLEOTIDE SEQUENCE</scope>
    <source>
        <strain evidence="12">JEL0379</strain>
    </source>
</reference>
<comment type="subcellular location">
    <subcellularLocation>
        <location evidence="1">Nucleus</location>
    </subcellularLocation>
</comment>
<dbReference type="GO" id="GO:0035267">
    <property type="term" value="C:NuA4 histone acetyltransferase complex"/>
    <property type="evidence" value="ECO:0007669"/>
    <property type="project" value="InterPro"/>
</dbReference>
<keyword evidence="4" id="KW-0156">Chromatin regulator</keyword>
<evidence type="ECO:0000256" key="3">
    <source>
        <dbReference type="ARBA" id="ARBA00019132"/>
    </source>
</evidence>
<comment type="caution">
    <text evidence="12">The sequence shown here is derived from an EMBL/GenBank/DDBJ whole genome shotgun (WGS) entry which is preliminary data.</text>
</comment>
<dbReference type="Proteomes" id="UP001212152">
    <property type="component" value="Unassembled WGS sequence"/>
</dbReference>
<dbReference type="SMART" id="SM00717">
    <property type="entry name" value="SANT"/>
    <property type="match status" value="1"/>
</dbReference>
<evidence type="ECO:0000256" key="7">
    <source>
        <dbReference type="ARBA" id="ARBA00023242"/>
    </source>
</evidence>
<dbReference type="GO" id="GO:0006338">
    <property type="term" value="P:chromatin remodeling"/>
    <property type="evidence" value="ECO:0007669"/>
    <property type="project" value="InterPro"/>
</dbReference>
<keyword evidence="5" id="KW-0805">Transcription regulation</keyword>
<evidence type="ECO:0000256" key="9">
    <source>
        <dbReference type="SAM" id="Coils"/>
    </source>
</evidence>
<dbReference type="EMBL" id="JADGJQ010000002">
    <property type="protein sequence ID" value="KAJ3184983.1"/>
    <property type="molecule type" value="Genomic_DNA"/>
</dbReference>
<dbReference type="PANTHER" id="PTHR12855:SF10">
    <property type="entry name" value="DNA METHYLTRANSFERASE 1-ASSOCIATED PROTEIN 1"/>
    <property type="match status" value="1"/>
</dbReference>
<dbReference type="GO" id="GO:0006281">
    <property type="term" value="P:DNA repair"/>
    <property type="evidence" value="ECO:0007669"/>
    <property type="project" value="InterPro"/>
</dbReference>
<evidence type="ECO:0000256" key="5">
    <source>
        <dbReference type="ARBA" id="ARBA00023015"/>
    </source>
</evidence>
<feature type="coiled-coil region" evidence="9">
    <location>
        <begin position="219"/>
        <end position="258"/>
    </location>
</feature>
<feature type="region of interest" description="Disordered" evidence="10">
    <location>
        <begin position="311"/>
        <end position="371"/>
    </location>
</feature>
<evidence type="ECO:0000256" key="4">
    <source>
        <dbReference type="ARBA" id="ARBA00022853"/>
    </source>
</evidence>
<dbReference type="PROSITE" id="PS50090">
    <property type="entry name" value="MYB_LIKE"/>
    <property type="match status" value="1"/>
</dbReference>
<dbReference type="PANTHER" id="PTHR12855">
    <property type="entry name" value="DNA METHYLTRANSFERASE 1-ASSOCIATED PROTEIN 1 FAMILY MEMBER"/>
    <property type="match status" value="1"/>
</dbReference>
<keyword evidence="7" id="KW-0539">Nucleus</keyword>
<evidence type="ECO:0000259" key="11">
    <source>
        <dbReference type="PROSITE" id="PS50090"/>
    </source>
</evidence>
<feature type="compositionally biased region" description="Basic and acidic residues" evidence="10">
    <location>
        <begin position="35"/>
        <end position="46"/>
    </location>
</feature>
<evidence type="ECO:0000256" key="2">
    <source>
        <dbReference type="ARBA" id="ARBA00006918"/>
    </source>
</evidence>
<keyword evidence="13" id="KW-1185">Reference proteome</keyword>
<dbReference type="GO" id="GO:0000122">
    <property type="term" value="P:negative regulation of transcription by RNA polymerase II"/>
    <property type="evidence" value="ECO:0007669"/>
    <property type="project" value="TreeGrafter"/>
</dbReference>
<dbReference type="InterPro" id="IPR032563">
    <property type="entry name" value="DAMP1_SANT-like"/>
</dbReference>
<comment type="function">
    <text evidence="8">Component of the SWR1 complex which mediates the ATP-dependent exchange of histone H2A for the H2A variant HZT1 leading to transcriptional regulation of selected genes by chromatin remodeling. Component of the NuA4 histone acetyltransferase complex which is involved in transcriptional activation of selected genes principally by acetylation of nucleosomal histone H4 and H2A. The NuA4 complex is also involved in DNA repair.</text>
</comment>
<dbReference type="AlphaFoldDB" id="A0AAD5XQS3"/>
<dbReference type="InterPro" id="IPR001005">
    <property type="entry name" value="SANT/Myb"/>
</dbReference>
<keyword evidence="6" id="KW-0804">Transcription</keyword>
<feature type="region of interest" description="Disordered" evidence="10">
    <location>
        <begin position="1"/>
        <end position="46"/>
    </location>
</feature>
<comment type="similarity">
    <text evidence="2">Belongs to the SWC4 family.</text>
</comment>
<accession>A0AAD5XQS3</accession>
<feature type="domain" description="Myb-like" evidence="11">
    <location>
        <begin position="143"/>
        <end position="191"/>
    </location>
</feature>
<protein>
    <recommendedName>
        <fullName evidence="3">SWR1-complex protein 4</fullName>
    </recommendedName>
</protein>
<dbReference type="InterPro" id="IPR027109">
    <property type="entry name" value="Swc4/Dmap1"/>
</dbReference>
<sequence length="488" mass="54416">MNGDIRDILQLEPAGDPSAAGGVTTSSIRKAARASSDKPKDKKSDGMARELLSLVGGAPPLVLVKKKYKARPNFSKQTKAAEWVWRKFSNPARTDKLELQHWVKATDNEDYYFAKFNKPLEMVRYDDAEYESTVKQLKYPGASSWTREETDYLYSLLLQYDLRWYVVADRYAWEGSVRSIDDLKERYYAISHALLTARNSAAPELTSYVFNKAHEVERKKNLEILYARTKEQIDEEEKLFYELKRREAKEERMAKEREAVWHLLRENEHKGIAVQRELAGLSASGGLLSGAHAAAGGHAVVDKNLEKLKKRKIGGSSRRSLSEDGGSVGPATSGANAESPGLTSSARKKSRVKDELHATPEPDADPSPMMRKMGAGVFARSQKIPPPKALNLARITEMMHELGVKHTAKPHMPTAAVCDKFVELQTNCQIILEIKKASDRLDYELDKLRARARSVERDADAPDTPVPAGRKRGSGATPAAGSLKKTRI</sequence>
<evidence type="ECO:0000256" key="10">
    <source>
        <dbReference type="SAM" id="MobiDB-lite"/>
    </source>
</evidence>
<dbReference type="Gene3D" id="1.10.10.60">
    <property type="entry name" value="Homeodomain-like"/>
    <property type="match status" value="1"/>
</dbReference>
<gene>
    <name evidence="12" type="primary">SWC4</name>
    <name evidence="12" type="ORF">HDU87_002549</name>
</gene>
<evidence type="ECO:0000256" key="8">
    <source>
        <dbReference type="ARBA" id="ARBA00025264"/>
    </source>
</evidence>
<evidence type="ECO:0000313" key="13">
    <source>
        <dbReference type="Proteomes" id="UP001212152"/>
    </source>
</evidence>
<feature type="region of interest" description="Disordered" evidence="10">
    <location>
        <begin position="452"/>
        <end position="488"/>
    </location>
</feature>
<dbReference type="GO" id="GO:0000812">
    <property type="term" value="C:Swr1 complex"/>
    <property type="evidence" value="ECO:0007669"/>
    <property type="project" value="TreeGrafter"/>
</dbReference>
<dbReference type="Pfam" id="PF16282">
    <property type="entry name" value="SANT_DAMP1_like"/>
    <property type="match status" value="1"/>
</dbReference>
<feature type="compositionally biased region" description="Polar residues" evidence="10">
    <location>
        <begin position="333"/>
        <end position="345"/>
    </location>
</feature>
<proteinExistence type="inferred from homology"/>
<name>A0AAD5XQS3_9FUNG</name>